<keyword evidence="1" id="KW-0472">Membrane</keyword>
<comment type="caution">
    <text evidence="2">The sequence shown here is derived from an EMBL/GenBank/DDBJ whole genome shotgun (WGS) entry which is preliminary data.</text>
</comment>
<dbReference type="Proteomes" id="UP000275076">
    <property type="component" value="Unassembled WGS sequence"/>
</dbReference>
<feature type="transmembrane region" description="Helical" evidence="1">
    <location>
        <begin position="144"/>
        <end position="166"/>
    </location>
</feature>
<name>A0A428NAC4_9BACI</name>
<reference evidence="2 3" key="1">
    <citation type="submission" date="2018-10" db="EMBL/GenBank/DDBJ databases">
        <title>Draft genome sequence of Bacillus salarius IM0101, isolated from a hypersaline soil in Inner Mongolia, China.</title>
        <authorList>
            <person name="Yamprayoonswat W."/>
            <person name="Boonvisut S."/>
            <person name="Jumpathong W."/>
            <person name="Sittihan S."/>
            <person name="Ruangsuj P."/>
            <person name="Wanthongcharoen S."/>
            <person name="Thongpramul N."/>
            <person name="Pimmason S."/>
            <person name="Yu B."/>
            <person name="Yasawong M."/>
        </authorList>
    </citation>
    <scope>NUCLEOTIDE SEQUENCE [LARGE SCALE GENOMIC DNA]</scope>
    <source>
        <strain evidence="2 3">IM0101</strain>
    </source>
</reference>
<organism evidence="2 3">
    <name type="scientific">Salibacterium salarium</name>
    <dbReference type="NCBI Taxonomy" id="284579"/>
    <lineage>
        <taxon>Bacteria</taxon>
        <taxon>Bacillati</taxon>
        <taxon>Bacillota</taxon>
        <taxon>Bacilli</taxon>
        <taxon>Bacillales</taxon>
        <taxon>Bacillaceae</taxon>
    </lineage>
</organism>
<dbReference type="RefSeq" id="WP_125553858.1">
    <property type="nucleotide sequence ID" value="NZ_RBVX01000001.1"/>
</dbReference>
<proteinExistence type="predicted"/>
<evidence type="ECO:0000313" key="2">
    <source>
        <dbReference type="EMBL" id="RSL35336.1"/>
    </source>
</evidence>
<feature type="transmembrane region" description="Helical" evidence="1">
    <location>
        <begin position="80"/>
        <end position="99"/>
    </location>
</feature>
<dbReference type="EMBL" id="RBVX01000001">
    <property type="protein sequence ID" value="RSL35336.1"/>
    <property type="molecule type" value="Genomic_DNA"/>
</dbReference>
<evidence type="ECO:0000313" key="3">
    <source>
        <dbReference type="Proteomes" id="UP000275076"/>
    </source>
</evidence>
<feature type="transmembrane region" description="Helical" evidence="1">
    <location>
        <begin position="172"/>
        <end position="192"/>
    </location>
</feature>
<dbReference type="Pfam" id="PF04854">
    <property type="entry name" value="DUF624"/>
    <property type="match status" value="1"/>
</dbReference>
<keyword evidence="1" id="KW-1133">Transmembrane helix</keyword>
<dbReference type="OrthoDB" id="2182676at2"/>
<evidence type="ECO:0000256" key="1">
    <source>
        <dbReference type="SAM" id="Phobius"/>
    </source>
</evidence>
<feature type="transmembrane region" description="Helical" evidence="1">
    <location>
        <begin position="111"/>
        <end position="132"/>
    </location>
</feature>
<feature type="transmembrane region" description="Helical" evidence="1">
    <location>
        <begin position="25"/>
        <end position="50"/>
    </location>
</feature>
<dbReference type="InterPro" id="IPR006938">
    <property type="entry name" value="DUF624"/>
</dbReference>
<keyword evidence="3" id="KW-1185">Reference proteome</keyword>
<gene>
    <name evidence="2" type="ORF">D7Z54_01880</name>
</gene>
<sequence>MEINGFMGAFYNISVKVSKLAYVNILWITFTLAGLCVFGFMPATVAMFAVMRKWTNNITNVRVFQTFWDHYKSEFIKSNLLGGILLILGLMLYANFQLIQEPKLLESMLRVVLLFISVLFLIAVLFIFPVYVHFQLKAPLYLRTALILGMAYPHYTFMMAVCLYVLQEVFMFIPGLMPFFAASLISYLLMWFSNKVFKKVEDKQERYS</sequence>
<protein>
    <submittedName>
        <fullName evidence="2">DUF624 domain-containing protein</fullName>
    </submittedName>
</protein>
<dbReference type="AlphaFoldDB" id="A0A428NAC4"/>
<accession>A0A428NAC4</accession>
<keyword evidence="1" id="KW-0812">Transmembrane</keyword>